<proteinExistence type="predicted"/>
<protein>
    <submittedName>
        <fullName evidence="2">Uncharacterized protein</fullName>
    </submittedName>
</protein>
<comment type="caution">
    <text evidence="2">The sequence shown here is derived from an EMBL/GenBank/DDBJ whole genome shotgun (WGS) entry which is preliminary data.</text>
</comment>
<dbReference type="VEuPathDB" id="FungiDB:LCOR_11440.1"/>
<reference evidence="2" key="1">
    <citation type="submission" date="2013-08" db="EMBL/GenBank/DDBJ databases">
        <title>Gene expansion shapes genome architecture in the human pathogen Lichtheimia corymbifera: an evolutionary genomics analysis in the ancient terrestrial Mucorales (Mucoromycotina).</title>
        <authorList>
            <person name="Schwartze V.U."/>
            <person name="Winter S."/>
            <person name="Shelest E."/>
            <person name="Marcet-Houben M."/>
            <person name="Horn F."/>
            <person name="Wehner S."/>
            <person name="Hoffmann K."/>
            <person name="Riege K."/>
            <person name="Sammeth M."/>
            <person name="Nowrousian M."/>
            <person name="Valiante V."/>
            <person name="Linde J."/>
            <person name="Jacobsen I.D."/>
            <person name="Marz M."/>
            <person name="Brakhage A.A."/>
            <person name="Gabaldon T."/>
            <person name="Bocker S."/>
            <person name="Voigt K."/>
        </authorList>
    </citation>
    <scope>NUCLEOTIDE SEQUENCE [LARGE SCALE GENOMIC DNA]</scope>
    <source>
        <strain evidence="2">FSU 9682</strain>
    </source>
</reference>
<gene>
    <name evidence="2" type="ORF">LCOR_11440.1</name>
</gene>
<keyword evidence="1" id="KW-0812">Transmembrane</keyword>
<keyword evidence="1" id="KW-1133">Transmembrane helix</keyword>
<name>A0A068SEF7_9FUNG</name>
<evidence type="ECO:0000313" key="3">
    <source>
        <dbReference type="Proteomes" id="UP000027586"/>
    </source>
</evidence>
<dbReference type="Proteomes" id="UP000027586">
    <property type="component" value="Unassembled WGS sequence"/>
</dbReference>
<dbReference type="AlphaFoldDB" id="A0A068SEF7"/>
<accession>A0A068SEF7</accession>
<feature type="transmembrane region" description="Helical" evidence="1">
    <location>
        <begin position="26"/>
        <end position="46"/>
    </location>
</feature>
<evidence type="ECO:0000256" key="1">
    <source>
        <dbReference type="SAM" id="Phobius"/>
    </source>
</evidence>
<evidence type="ECO:0000313" key="2">
    <source>
        <dbReference type="EMBL" id="CDH60659.1"/>
    </source>
</evidence>
<organism evidence="2 3">
    <name type="scientific">Lichtheimia corymbifera JMRC:FSU:9682</name>
    <dbReference type="NCBI Taxonomy" id="1263082"/>
    <lineage>
        <taxon>Eukaryota</taxon>
        <taxon>Fungi</taxon>
        <taxon>Fungi incertae sedis</taxon>
        <taxon>Mucoromycota</taxon>
        <taxon>Mucoromycotina</taxon>
        <taxon>Mucoromycetes</taxon>
        <taxon>Mucorales</taxon>
        <taxon>Lichtheimiaceae</taxon>
        <taxon>Lichtheimia</taxon>
    </lineage>
</organism>
<keyword evidence="3" id="KW-1185">Reference proteome</keyword>
<dbReference type="EMBL" id="CBTN010000101">
    <property type="protein sequence ID" value="CDH60659.1"/>
    <property type="molecule type" value="Genomic_DNA"/>
</dbReference>
<sequence length="66" mass="7797">MVGWQSLVLWFLSAYNYLSPTSFSSFFFQFTAPLFASILFPFYFFLQQQQLTGFFEHPLHRSGTLL</sequence>
<keyword evidence="1" id="KW-0472">Membrane</keyword>